<gene>
    <name evidence="9" type="ORF">I5803_14180</name>
</gene>
<dbReference type="Pfam" id="PF01435">
    <property type="entry name" value="Peptidase_M48"/>
    <property type="match status" value="1"/>
</dbReference>
<dbReference type="GO" id="GO:0004222">
    <property type="term" value="F:metalloendopeptidase activity"/>
    <property type="evidence" value="ECO:0007669"/>
    <property type="project" value="InterPro"/>
</dbReference>
<dbReference type="InterPro" id="IPR051156">
    <property type="entry name" value="Mito/Outer_Membr_Metalloprot"/>
</dbReference>
<keyword evidence="2" id="KW-0479">Metal-binding</keyword>
<dbReference type="EMBL" id="JADWYS010000001">
    <property type="protein sequence ID" value="MBG9389180.1"/>
    <property type="molecule type" value="Genomic_DNA"/>
</dbReference>
<evidence type="ECO:0000256" key="1">
    <source>
        <dbReference type="ARBA" id="ARBA00022670"/>
    </source>
</evidence>
<evidence type="ECO:0000313" key="9">
    <source>
        <dbReference type="EMBL" id="MBG9389180.1"/>
    </source>
</evidence>
<feature type="chain" id="PRO_5037104866" evidence="7">
    <location>
        <begin position="28"/>
        <end position="283"/>
    </location>
</feature>
<evidence type="ECO:0000259" key="8">
    <source>
        <dbReference type="Pfam" id="PF01435"/>
    </source>
</evidence>
<evidence type="ECO:0000256" key="4">
    <source>
        <dbReference type="ARBA" id="ARBA00022833"/>
    </source>
</evidence>
<sequence length="283" mass="30622">MQSAMKRYARTAVVAAALGLSALGAAAKEPPHEGVEVGKSSRLAGLVPAAQVEQAADQQYHQLLQQAQAKNALAPATSPQYKRLEAISQRLIPQSYAWNERAKTWKWEVNVVGSQQVNAFCMPGGKIAVFTGIMDKLQLSDDELAMVVGHEMAHALREHARARMSKGALTQGGMRIGGAVLSGIFGIDPHITDMAARGAASLLTLKFSRSDESEADLVGMELAARAGYDPRAAITLWKKMAQASQGQPPQWMSTHPSSTTRIAELERNIPRVMPLYQRTVAKR</sequence>
<keyword evidence="3 6" id="KW-0378">Hydrolase</keyword>
<comment type="similarity">
    <text evidence="6">Belongs to the peptidase M48 family.</text>
</comment>
<organism evidence="9 10">
    <name type="scientific">Caenimonas aquaedulcis</name>
    <dbReference type="NCBI Taxonomy" id="2793270"/>
    <lineage>
        <taxon>Bacteria</taxon>
        <taxon>Pseudomonadati</taxon>
        <taxon>Pseudomonadota</taxon>
        <taxon>Betaproteobacteria</taxon>
        <taxon>Burkholderiales</taxon>
        <taxon>Comamonadaceae</taxon>
        <taxon>Caenimonas</taxon>
    </lineage>
</organism>
<keyword evidence="4 6" id="KW-0862">Zinc</keyword>
<evidence type="ECO:0000256" key="6">
    <source>
        <dbReference type="RuleBase" id="RU003983"/>
    </source>
</evidence>
<dbReference type="AlphaFoldDB" id="A0A931MIE8"/>
<reference evidence="9" key="1">
    <citation type="submission" date="2020-11" db="EMBL/GenBank/DDBJ databases">
        <title>Bacterial whole genome sequence for Caenimonas sp. DR4.4.</title>
        <authorList>
            <person name="Le V."/>
            <person name="Ko S.-R."/>
            <person name="Ahn C.-Y."/>
            <person name="Oh H.-M."/>
        </authorList>
    </citation>
    <scope>NUCLEOTIDE SEQUENCE</scope>
    <source>
        <strain evidence="9">DR4.4</strain>
    </source>
</reference>
<dbReference type="PANTHER" id="PTHR22726:SF1">
    <property type="entry name" value="METALLOENDOPEPTIDASE OMA1, MITOCHONDRIAL"/>
    <property type="match status" value="1"/>
</dbReference>
<dbReference type="RefSeq" id="WP_196986992.1">
    <property type="nucleotide sequence ID" value="NZ_JADWYS010000001.1"/>
</dbReference>
<dbReference type="InterPro" id="IPR001915">
    <property type="entry name" value="Peptidase_M48"/>
</dbReference>
<feature type="domain" description="Peptidase M48" evidence="8">
    <location>
        <begin position="82"/>
        <end position="267"/>
    </location>
</feature>
<dbReference type="CDD" id="cd07331">
    <property type="entry name" value="M48C_Oma1_like"/>
    <property type="match status" value="1"/>
</dbReference>
<comment type="cofactor">
    <cofactor evidence="6">
        <name>Zn(2+)</name>
        <dbReference type="ChEBI" id="CHEBI:29105"/>
    </cofactor>
    <text evidence="6">Binds 1 zinc ion per subunit.</text>
</comment>
<dbReference type="Proteomes" id="UP000651050">
    <property type="component" value="Unassembled WGS sequence"/>
</dbReference>
<proteinExistence type="inferred from homology"/>
<comment type="caution">
    <text evidence="9">The sequence shown here is derived from an EMBL/GenBank/DDBJ whole genome shotgun (WGS) entry which is preliminary data.</text>
</comment>
<keyword evidence="10" id="KW-1185">Reference proteome</keyword>
<evidence type="ECO:0000256" key="2">
    <source>
        <dbReference type="ARBA" id="ARBA00022723"/>
    </source>
</evidence>
<dbReference type="Gene3D" id="3.30.2010.10">
    <property type="entry name" value="Metalloproteases ('zincins'), catalytic domain"/>
    <property type="match status" value="1"/>
</dbReference>
<dbReference type="GO" id="GO:0016020">
    <property type="term" value="C:membrane"/>
    <property type="evidence" value="ECO:0007669"/>
    <property type="project" value="TreeGrafter"/>
</dbReference>
<evidence type="ECO:0000313" key="10">
    <source>
        <dbReference type="Proteomes" id="UP000651050"/>
    </source>
</evidence>
<keyword evidence="5 6" id="KW-0482">Metalloprotease</keyword>
<feature type="signal peptide" evidence="7">
    <location>
        <begin position="1"/>
        <end position="27"/>
    </location>
</feature>
<evidence type="ECO:0000256" key="7">
    <source>
        <dbReference type="SAM" id="SignalP"/>
    </source>
</evidence>
<protein>
    <submittedName>
        <fullName evidence="9">M48 family metallopeptidase</fullName>
    </submittedName>
</protein>
<evidence type="ECO:0000256" key="5">
    <source>
        <dbReference type="ARBA" id="ARBA00023049"/>
    </source>
</evidence>
<keyword evidence="7" id="KW-0732">Signal</keyword>
<keyword evidence="1 6" id="KW-0645">Protease</keyword>
<dbReference type="GO" id="GO:0051603">
    <property type="term" value="P:proteolysis involved in protein catabolic process"/>
    <property type="evidence" value="ECO:0007669"/>
    <property type="project" value="TreeGrafter"/>
</dbReference>
<name>A0A931MIE8_9BURK</name>
<dbReference type="GO" id="GO:0046872">
    <property type="term" value="F:metal ion binding"/>
    <property type="evidence" value="ECO:0007669"/>
    <property type="project" value="UniProtKB-KW"/>
</dbReference>
<accession>A0A931MIE8</accession>
<evidence type="ECO:0000256" key="3">
    <source>
        <dbReference type="ARBA" id="ARBA00022801"/>
    </source>
</evidence>
<dbReference type="PANTHER" id="PTHR22726">
    <property type="entry name" value="METALLOENDOPEPTIDASE OMA1"/>
    <property type="match status" value="1"/>
</dbReference>